<proteinExistence type="predicted"/>
<keyword evidence="3" id="KW-1185">Reference proteome</keyword>
<dbReference type="Proteomes" id="UP000322887">
    <property type="component" value="Chromosome"/>
</dbReference>
<dbReference type="RefSeq" id="WP_002648136.1">
    <property type="nucleotide sequence ID" value="NZ_CP042910.1"/>
</dbReference>
<evidence type="ECO:0008006" key="4">
    <source>
        <dbReference type="Google" id="ProtNLM"/>
    </source>
</evidence>
<keyword evidence="1" id="KW-0732">Signal</keyword>
<dbReference type="EMBL" id="CP042910">
    <property type="protein sequence ID" value="QEG14223.1"/>
    <property type="molecule type" value="Genomic_DNA"/>
</dbReference>
<organism evidence="2 3">
    <name type="scientific">Gimesia maris</name>
    <dbReference type="NCBI Taxonomy" id="122"/>
    <lineage>
        <taxon>Bacteria</taxon>
        <taxon>Pseudomonadati</taxon>
        <taxon>Planctomycetota</taxon>
        <taxon>Planctomycetia</taxon>
        <taxon>Planctomycetales</taxon>
        <taxon>Planctomycetaceae</taxon>
        <taxon>Gimesia</taxon>
    </lineage>
</organism>
<reference evidence="2 3" key="1">
    <citation type="submission" date="2019-08" db="EMBL/GenBank/DDBJ databases">
        <title>Deep-cultivation of Planctomycetes and their phenomic and genomic characterization uncovers novel biology.</title>
        <authorList>
            <person name="Wiegand S."/>
            <person name="Jogler M."/>
            <person name="Boedeker C."/>
            <person name="Pinto D."/>
            <person name="Vollmers J."/>
            <person name="Rivas-Marin E."/>
            <person name="Kohn T."/>
            <person name="Peeters S.H."/>
            <person name="Heuer A."/>
            <person name="Rast P."/>
            <person name="Oberbeckmann S."/>
            <person name="Bunk B."/>
            <person name="Jeske O."/>
            <person name="Meyerdierks A."/>
            <person name="Storesund J.E."/>
            <person name="Kallscheuer N."/>
            <person name="Luecker S."/>
            <person name="Lage O.M."/>
            <person name="Pohl T."/>
            <person name="Merkel B.J."/>
            <person name="Hornburger P."/>
            <person name="Mueller R.-W."/>
            <person name="Bruemmer F."/>
            <person name="Labrenz M."/>
            <person name="Spormann A.M."/>
            <person name="Op den Camp H."/>
            <person name="Overmann J."/>
            <person name="Amann R."/>
            <person name="Jetten M.S.M."/>
            <person name="Mascher T."/>
            <person name="Medema M.H."/>
            <person name="Devos D.P."/>
            <person name="Kaster A.-K."/>
            <person name="Ovreas L."/>
            <person name="Rohde M."/>
            <person name="Galperin M.Y."/>
            <person name="Jogler C."/>
        </authorList>
    </citation>
    <scope>NUCLEOTIDE SEQUENCE [LARGE SCALE GENOMIC DNA]</scope>
    <source>
        <strain evidence="2 3">DSM 8797</strain>
    </source>
</reference>
<protein>
    <recommendedName>
        <fullName evidence="4">Outer membrane lipoprotein-sorting protein</fullName>
    </recommendedName>
</protein>
<evidence type="ECO:0000256" key="1">
    <source>
        <dbReference type="SAM" id="SignalP"/>
    </source>
</evidence>
<accession>A0ABX5YEW6</accession>
<feature type="chain" id="PRO_5046640700" description="Outer membrane lipoprotein-sorting protein" evidence="1">
    <location>
        <begin position="22"/>
        <end position="305"/>
    </location>
</feature>
<name>A0ABX5YEW6_9PLAN</name>
<evidence type="ECO:0000313" key="3">
    <source>
        <dbReference type="Proteomes" id="UP000322887"/>
    </source>
</evidence>
<evidence type="ECO:0000313" key="2">
    <source>
        <dbReference type="EMBL" id="QEG14223.1"/>
    </source>
</evidence>
<dbReference type="GeneID" id="98644761"/>
<gene>
    <name evidence="2" type="ORF">GmarT_00560</name>
</gene>
<sequence>MYYRLTTCVCLLSLCCSTAVAEGPVSTEDQDALDKLVKISSEVTTQLRSYTAQGRFREYDIAGDDFPLLREAKITAKCNGARYYLNLEFTTLQEPYQRRAIPQEAYQRRVILFDGSTLASSYFSPRISVTGAAGELFPARASRSGIVSPQIFHFPWDIAHLDREACYPLMVIENLGRDRLFCSYTPQGDIAAGYLVGRQGKAGKVDLLFRKKDGFHLGSYRCENPQGKLMTSHDLDWTQIDGIWCVKKMIEVSYIAHKKWELEFNTIKPNATIEESTFALEALDLPARSRIIERGPVTRLTRVAE</sequence>
<feature type="signal peptide" evidence="1">
    <location>
        <begin position="1"/>
        <end position="21"/>
    </location>
</feature>